<name>A0ABP5JTK2_9ACTN</name>
<evidence type="ECO:0000256" key="1">
    <source>
        <dbReference type="SAM" id="MobiDB-lite"/>
    </source>
</evidence>
<sequence>MARQTLSDAALGNALQRTAATWPGVIVGGWGYQGKTETVCEVAAEFEDTWLEMNDFVNPGLGLGVRALHAPVAYVQTPVTATPKSLCEAILAFFGASTKNMTLPQLIRQVAGALDDHGVLVLILDDITRLRLHRVDDQDAFDLVRAFMSMNVTLVLVGVDIVGSGLLRRASWDKRSRQWVMPPAAGGRVHGLEITQNERRFDFVELDRFRYTTPAQIQAFHDHLGGLEAALRLFNAAPGMLTDGSMPEYLMRRTNGVVGLLDRLIRDGAEEAMDSGRELIDEELLDQIILSLHDPERDPGAGEIPQVPAARSAPAAARTLKAAGPGRRGRNTVFDDDGPQPAQAGA</sequence>
<accession>A0ABP5JTK2</accession>
<dbReference type="InterPro" id="IPR049945">
    <property type="entry name" value="AAA_22"/>
</dbReference>
<dbReference type="InterPro" id="IPR027417">
    <property type="entry name" value="P-loop_NTPase"/>
</dbReference>
<feature type="compositionally biased region" description="Low complexity" evidence="1">
    <location>
        <begin position="309"/>
        <end position="323"/>
    </location>
</feature>
<protein>
    <recommendedName>
        <fullName evidence="2">ORC1/DEAH AAA+ ATPase domain-containing protein</fullName>
    </recommendedName>
</protein>
<feature type="domain" description="ORC1/DEAH AAA+ ATPase" evidence="2">
    <location>
        <begin position="33"/>
        <end position="159"/>
    </location>
</feature>
<evidence type="ECO:0000313" key="4">
    <source>
        <dbReference type="Proteomes" id="UP001500897"/>
    </source>
</evidence>
<dbReference type="Proteomes" id="UP001500897">
    <property type="component" value="Unassembled WGS sequence"/>
</dbReference>
<keyword evidence="4" id="KW-1185">Reference proteome</keyword>
<gene>
    <name evidence="3" type="ORF">GCM10009759_68950</name>
</gene>
<dbReference type="SUPFAM" id="SSF52540">
    <property type="entry name" value="P-loop containing nucleoside triphosphate hydrolases"/>
    <property type="match status" value="1"/>
</dbReference>
<dbReference type="Pfam" id="PF13401">
    <property type="entry name" value="AAA_22"/>
    <property type="match status" value="1"/>
</dbReference>
<evidence type="ECO:0000313" key="3">
    <source>
        <dbReference type="EMBL" id="GAA2120271.1"/>
    </source>
</evidence>
<proteinExistence type="predicted"/>
<dbReference type="EMBL" id="BAAANS010000072">
    <property type="protein sequence ID" value="GAA2120271.1"/>
    <property type="molecule type" value="Genomic_DNA"/>
</dbReference>
<dbReference type="Gene3D" id="3.40.50.300">
    <property type="entry name" value="P-loop containing nucleotide triphosphate hydrolases"/>
    <property type="match status" value="1"/>
</dbReference>
<organism evidence="3 4">
    <name type="scientific">Kitasatospora saccharophila</name>
    <dbReference type="NCBI Taxonomy" id="407973"/>
    <lineage>
        <taxon>Bacteria</taxon>
        <taxon>Bacillati</taxon>
        <taxon>Actinomycetota</taxon>
        <taxon>Actinomycetes</taxon>
        <taxon>Kitasatosporales</taxon>
        <taxon>Streptomycetaceae</taxon>
        <taxon>Kitasatospora</taxon>
    </lineage>
</organism>
<feature type="region of interest" description="Disordered" evidence="1">
    <location>
        <begin position="295"/>
        <end position="346"/>
    </location>
</feature>
<comment type="caution">
    <text evidence="3">The sequence shown here is derived from an EMBL/GenBank/DDBJ whole genome shotgun (WGS) entry which is preliminary data.</text>
</comment>
<reference evidence="4" key="1">
    <citation type="journal article" date="2019" name="Int. J. Syst. Evol. Microbiol.">
        <title>The Global Catalogue of Microorganisms (GCM) 10K type strain sequencing project: providing services to taxonomists for standard genome sequencing and annotation.</title>
        <authorList>
            <consortium name="The Broad Institute Genomics Platform"/>
            <consortium name="The Broad Institute Genome Sequencing Center for Infectious Disease"/>
            <person name="Wu L."/>
            <person name="Ma J."/>
        </authorList>
    </citation>
    <scope>NUCLEOTIDE SEQUENCE [LARGE SCALE GENOMIC DNA]</scope>
    <source>
        <strain evidence="4">JCM 14559</strain>
    </source>
</reference>
<evidence type="ECO:0000259" key="2">
    <source>
        <dbReference type="Pfam" id="PF13401"/>
    </source>
</evidence>